<keyword evidence="2" id="KW-1185">Reference proteome</keyword>
<evidence type="ECO:0008006" key="3">
    <source>
        <dbReference type="Google" id="ProtNLM"/>
    </source>
</evidence>
<dbReference type="GO" id="GO:0003676">
    <property type="term" value="F:nucleic acid binding"/>
    <property type="evidence" value="ECO:0007669"/>
    <property type="project" value="InterPro"/>
</dbReference>
<name>A0AAV4NI00_9ARAC</name>
<gene>
    <name evidence="1" type="ORF">CDAR_48771</name>
</gene>
<organism evidence="1 2">
    <name type="scientific">Caerostris darwini</name>
    <dbReference type="NCBI Taxonomy" id="1538125"/>
    <lineage>
        <taxon>Eukaryota</taxon>
        <taxon>Metazoa</taxon>
        <taxon>Ecdysozoa</taxon>
        <taxon>Arthropoda</taxon>
        <taxon>Chelicerata</taxon>
        <taxon>Arachnida</taxon>
        <taxon>Araneae</taxon>
        <taxon>Araneomorphae</taxon>
        <taxon>Entelegynae</taxon>
        <taxon>Araneoidea</taxon>
        <taxon>Araneidae</taxon>
        <taxon>Caerostris</taxon>
    </lineage>
</organism>
<dbReference type="Gene3D" id="3.30.420.10">
    <property type="entry name" value="Ribonuclease H-like superfamily/Ribonuclease H"/>
    <property type="match status" value="1"/>
</dbReference>
<dbReference type="AlphaFoldDB" id="A0AAV4NI00"/>
<comment type="caution">
    <text evidence="1">The sequence shown here is derived from an EMBL/GenBank/DDBJ whole genome shotgun (WGS) entry which is preliminary data.</text>
</comment>
<dbReference type="InterPro" id="IPR036397">
    <property type="entry name" value="RNaseH_sf"/>
</dbReference>
<dbReference type="Proteomes" id="UP001054837">
    <property type="component" value="Unassembled WGS sequence"/>
</dbReference>
<protein>
    <recommendedName>
        <fullName evidence="3">Transposase</fullName>
    </recommendedName>
</protein>
<sequence length="212" mass="24278">MDDNAQHHRVALVEEYLEGLGLKRMEWPDRSSDLNPIKHLRDYLGRQRQSSLAGKFMFENTQRDALARETKTSKSTVGTLSESKYWRGKRRQGLQVGRGLHFSQWAFSRQFSGIPLTTGTDNKRFVVCFRDGGMVQGGDETSKFLADDTSLEGVDDEHFLRIFRQQLLLLPPPVIRLTFFLEDLVINGNHVILVKTFWRALFGWEGGGCRGD</sequence>
<accession>A0AAV4NI00</accession>
<reference evidence="1 2" key="1">
    <citation type="submission" date="2021-06" db="EMBL/GenBank/DDBJ databases">
        <title>Caerostris darwini draft genome.</title>
        <authorList>
            <person name="Kono N."/>
            <person name="Arakawa K."/>
        </authorList>
    </citation>
    <scope>NUCLEOTIDE SEQUENCE [LARGE SCALE GENOMIC DNA]</scope>
</reference>
<evidence type="ECO:0000313" key="2">
    <source>
        <dbReference type="Proteomes" id="UP001054837"/>
    </source>
</evidence>
<dbReference type="EMBL" id="BPLQ01001709">
    <property type="protein sequence ID" value="GIX84268.1"/>
    <property type="molecule type" value="Genomic_DNA"/>
</dbReference>
<proteinExistence type="predicted"/>
<evidence type="ECO:0000313" key="1">
    <source>
        <dbReference type="EMBL" id="GIX84268.1"/>
    </source>
</evidence>